<evidence type="ECO:0000256" key="6">
    <source>
        <dbReference type="ARBA" id="ARBA00023004"/>
    </source>
</evidence>
<evidence type="ECO:0000256" key="2">
    <source>
        <dbReference type="ARBA" id="ARBA00022448"/>
    </source>
</evidence>
<evidence type="ECO:0000313" key="11">
    <source>
        <dbReference type="EMBL" id="SMO99145.1"/>
    </source>
</evidence>
<evidence type="ECO:0000256" key="3">
    <source>
        <dbReference type="ARBA" id="ARBA00022452"/>
    </source>
</evidence>
<dbReference type="PANTHER" id="PTHR32552:SF81">
    <property type="entry name" value="TONB-DEPENDENT OUTER MEMBRANE RECEPTOR"/>
    <property type="match status" value="1"/>
</dbReference>
<keyword evidence="7" id="KW-0406">Ion transport</keyword>
<dbReference type="InterPro" id="IPR036942">
    <property type="entry name" value="Beta-barrel_TonB_sf"/>
</dbReference>
<gene>
    <name evidence="11" type="ORF">SAMN06265348_12022</name>
</gene>
<dbReference type="AlphaFoldDB" id="A0A521FSE6"/>
<accession>A0A521FSE6</accession>
<dbReference type="SUPFAM" id="SSF56935">
    <property type="entry name" value="Porins"/>
    <property type="match status" value="1"/>
</dbReference>
<keyword evidence="8" id="KW-0798">TonB box</keyword>
<keyword evidence="5" id="KW-0812">Transmembrane</keyword>
<keyword evidence="4" id="KW-0410">Iron transport</keyword>
<keyword evidence="3" id="KW-1134">Transmembrane beta strand</keyword>
<evidence type="ECO:0000256" key="4">
    <source>
        <dbReference type="ARBA" id="ARBA00022496"/>
    </source>
</evidence>
<keyword evidence="10" id="KW-0998">Cell outer membrane</keyword>
<comment type="subcellular location">
    <subcellularLocation>
        <location evidence="1">Cell outer membrane</location>
        <topology evidence="1">Multi-pass membrane protein</topology>
    </subcellularLocation>
</comment>
<evidence type="ECO:0000256" key="9">
    <source>
        <dbReference type="ARBA" id="ARBA00023136"/>
    </source>
</evidence>
<organism evidence="11 12">
    <name type="scientific">Pedobacter westerhofensis</name>
    <dbReference type="NCBI Taxonomy" id="425512"/>
    <lineage>
        <taxon>Bacteria</taxon>
        <taxon>Pseudomonadati</taxon>
        <taxon>Bacteroidota</taxon>
        <taxon>Sphingobacteriia</taxon>
        <taxon>Sphingobacteriales</taxon>
        <taxon>Sphingobacteriaceae</taxon>
        <taxon>Pedobacter</taxon>
    </lineage>
</organism>
<dbReference type="EMBL" id="FXTN01000020">
    <property type="protein sequence ID" value="SMO99145.1"/>
    <property type="molecule type" value="Genomic_DNA"/>
</dbReference>
<reference evidence="11 12" key="1">
    <citation type="submission" date="2017-05" db="EMBL/GenBank/DDBJ databases">
        <authorList>
            <person name="Varghese N."/>
            <person name="Submissions S."/>
        </authorList>
    </citation>
    <scope>NUCLEOTIDE SEQUENCE [LARGE SCALE GENOMIC DNA]</scope>
    <source>
        <strain evidence="11 12">DSM 19036</strain>
    </source>
</reference>
<proteinExistence type="predicted"/>
<dbReference type="Proteomes" id="UP000320300">
    <property type="component" value="Unassembled WGS sequence"/>
</dbReference>
<dbReference type="RefSeq" id="WP_246101775.1">
    <property type="nucleotide sequence ID" value="NZ_CBCSJO010000017.1"/>
</dbReference>
<dbReference type="InterPro" id="IPR010917">
    <property type="entry name" value="TonB_rcpt_CS"/>
</dbReference>
<evidence type="ECO:0000256" key="7">
    <source>
        <dbReference type="ARBA" id="ARBA00023065"/>
    </source>
</evidence>
<protein>
    <submittedName>
        <fullName evidence="11">TonB dependent receptor</fullName>
    </submittedName>
</protein>
<dbReference type="InterPro" id="IPR039426">
    <property type="entry name" value="TonB-dep_rcpt-like"/>
</dbReference>
<sequence>MLAAQYTYDLTGSKQKLALFARGEYRYLDKYYFDFVNGLSQPSYSLFNAKAGVTSKSFELNFWARNIADKKYIAYGSFGSFLLGSPRMYGTTLIARF</sequence>
<keyword evidence="9" id="KW-0472">Membrane</keyword>
<name>A0A521FSE6_9SPHI</name>
<dbReference type="PROSITE" id="PS01156">
    <property type="entry name" value="TONB_DEPENDENT_REC_2"/>
    <property type="match status" value="1"/>
</dbReference>
<evidence type="ECO:0000256" key="8">
    <source>
        <dbReference type="ARBA" id="ARBA00023077"/>
    </source>
</evidence>
<evidence type="ECO:0000313" key="12">
    <source>
        <dbReference type="Proteomes" id="UP000320300"/>
    </source>
</evidence>
<dbReference type="GO" id="GO:0009279">
    <property type="term" value="C:cell outer membrane"/>
    <property type="evidence" value="ECO:0007669"/>
    <property type="project" value="UniProtKB-SubCell"/>
</dbReference>
<evidence type="ECO:0000256" key="1">
    <source>
        <dbReference type="ARBA" id="ARBA00004571"/>
    </source>
</evidence>
<keyword evidence="12" id="KW-1185">Reference proteome</keyword>
<dbReference type="Gene3D" id="2.40.170.20">
    <property type="entry name" value="TonB-dependent receptor, beta-barrel domain"/>
    <property type="match status" value="1"/>
</dbReference>
<evidence type="ECO:0000256" key="10">
    <source>
        <dbReference type="ARBA" id="ARBA00023237"/>
    </source>
</evidence>
<keyword evidence="6" id="KW-0408">Iron</keyword>
<keyword evidence="2" id="KW-0813">Transport</keyword>
<evidence type="ECO:0000256" key="5">
    <source>
        <dbReference type="ARBA" id="ARBA00022692"/>
    </source>
</evidence>
<dbReference type="PANTHER" id="PTHR32552">
    <property type="entry name" value="FERRICHROME IRON RECEPTOR-RELATED"/>
    <property type="match status" value="1"/>
</dbReference>
<keyword evidence="11" id="KW-0675">Receptor</keyword>
<dbReference type="GO" id="GO:0006826">
    <property type="term" value="P:iron ion transport"/>
    <property type="evidence" value="ECO:0007669"/>
    <property type="project" value="UniProtKB-KW"/>
</dbReference>